<accession>A0A8H7TE82</accession>
<evidence type="ECO:0000313" key="5">
    <source>
        <dbReference type="Proteomes" id="UP000664132"/>
    </source>
</evidence>
<dbReference type="InterPro" id="IPR001138">
    <property type="entry name" value="Zn2Cys6_DnaBD"/>
</dbReference>
<organism evidence="4 5">
    <name type="scientific">Cadophora malorum</name>
    <dbReference type="NCBI Taxonomy" id="108018"/>
    <lineage>
        <taxon>Eukaryota</taxon>
        <taxon>Fungi</taxon>
        <taxon>Dikarya</taxon>
        <taxon>Ascomycota</taxon>
        <taxon>Pezizomycotina</taxon>
        <taxon>Leotiomycetes</taxon>
        <taxon>Helotiales</taxon>
        <taxon>Ploettnerulaceae</taxon>
        <taxon>Cadophora</taxon>
    </lineage>
</organism>
<name>A0A8H7TE82_9HELO</name>
<dbReference type="SMART" id="SM00066">
    <property type="entry name" value="GAL4"/>
    <property type="match status" value="1"/>
</dbReference>
<dbReference type="GO" id="GO:0008270">
    <property type="term" value="F:zinc ion binding"/>
    <property type="evidence" value="ECO:0007669"/>
    <property type="project" value="InterPro"/>
</dbReference>
<feature type="domain" description="Zn(2)-C6 fungal-type" evidence="3">
    <location>
        <begin position="24"/>
        <end position="57"/>
    </location>
</feature>
<dbReference type="CDD" id="cd00067">
    <property type="entry name" value="GAL4"/>
    <property type="match status" value="1"/>
</dbReference>
<dbReference type="InterPro" id="IPR036864">
    <property type="entry name" value="Zn2-C6_fun-type_DNA-bd_sf"/>
</dbReference>
<gene>
    <name evidence="4" type="ORF">IFR04_009662</name>
</gene>
<dbReference type="Gene3D" id="4.10.240.10">
    <property type="entry name" value="Zn(2)-C6 fungal-type DNA-binding domain"/>
    <property type="match status" value="1"/>
</dbReference>
<dbReference type="GO" id="GO:0000981">
    <property type="term" value="F:DNA-binding transcription factor activity, RNA polymerase II-specific"/>
    <property type="evidence" value="ECO:0007669"/>
    <property type="project" value="InterPro"/>
</dbReference>
<proteinExistence type="predicted"/>
<dbReference type="Pfam" id="PF00172">
    <property type="entry name" value="Zn_clus"/>
    <property type="match status" value="1"/>
</dbReference>
<evidence type="ECO:0000259" key="3">
    <source>
        <dbReference type="PROSITE" id="PS50048"/>
    </source>
</evidence>
<dbReference type="EMBL" id="JAFJYH010000161">
    <property type="protein sequence ID" value="KAG4417213.1"/>
    <property type="molecule type" value="Genomic_DNA"/>
</dbReference>
<evidence type="ECO:0000256" key="1">
    <source>
        <dbReference type="ARBA" id="ARBA00023242"/>
    </source>
</evidence>
<dbReference type="SUPFAM" id="SSF57701">
    <property type="entry name" value="Zn2/Cys6 DNA-binding domain"/>
    <property type="match status" value="1"/>
</dbReference>
<keyword evidence="1" id="KW-0539">Nucleus</keyword>
<dbReference type="PROSITE" id="PS50048">
    <property type="entry name" value="ZN2_CY6_FUNGAL_2"/>
    <property type="match status" value="1"/>
</dbReference>
<feature type="region of interest" description="Disordered" evidence="2">
    <location>
        <begin position="1"/>
        <end position="21"/>
    </location>
</feature>
<evidence type="ECO:0000313" key="4">
    <source>
        <dbReference type="EMBL" id="KAG4417213.1"/>
    </source>
</evidence>
<sequence length="433" mass="48267">MFSVIKLPTSSQHARRTHTKSRSGCRTCKERKLKCDEVHPICGNCSRRFADPPDCDYASASGSATRRKSGIETGICRDHGLSSVSLQWQSIEGTGGSNWQFALPASLRAELLDPFLTYPTTKVKGIDMLLRYYIRGGLNVIRQTNAMVANSVFWIFVVAMYEIPYPAFDCTIPPFAPHEHNLHVPIPREPLDIRSHFSDIDPSIGASQSATASRPVDGNVDLGALGLAPPIAAVLTSIQHVSHLVPTNDAYPTAATSSVVLTRMCTLLSHLLSLQAEDLQLPHMCDVEMRDIQPSCSYLVSECTRLALLLHVFTPWRGLPPDATLSINILLHRLIVSLRSLLESPNFKNNVLVLWIFAAGGVAAAGMPERKWFVGHHVEVIQQMDIHDWESWRAHLICIVWHENLCGRKYRALWEEIDGKRKEVEDDRQALGI</sequence>
<evidence type="ECO:0000256" key="2">
    <source>
        <dbReference type="SAM" id="MobiDB-lite"/>
    </source>
</evidence>
<protein>
    <recommendedName>
        <fullName evidence="3">Zn(2)-C6 fungal-type domain-containing protein</fullName>
    </recommendedName>
</protein>
<reference evidence="4" key="1">
    <citation type="submission" date="2021-02" db="EMBL/GenBank/DDBJ databases">
        <title>Genome sequence Cadophora malorum strain M34.</title>
        <authorList>
            <person name="Stefanovic E."/>
            <person name="Vu D."/>
            <person name="Scully C."/>
            <person name="Dijksterhuis J."/>
            <person name="Roader J."/>
            <person name="Houbraken J."/>
        </authorList>
    </citation>
    <scope>NUCLEOTIDE SEQUENCE</scope>
    <source>
        <strain evidence="4">M34</strain>
    </source>
</reference>
<dbReference type="AlphaFoldDB" id="A0A8H7TE82"/>
<dbReference type="InterPro" id="IPR052400">
    <property type="entry name" value="Zn2-C6_fungal_TF"/>
</dbReference>
<comment type="caution">
    <text evidence="4">The sequence shown here is derived from an EMBL/GenBank/DDBJ whole genome shotgun (WGS) entry which is preliminary data.</text>
</comment>
<keyword evidence="5" id="KW-1185">Reference proteome</keyword>
<dbReference type="PANTHER" id="PTHR47657:SF7">
    <property type="entry name" value="STEROL REGULATORY ELEMENT-BINDING PROTEIN ECM22"/>
    <property type="match status" value="1"/>
</dbReference>
<dbReference type="Proteomes" id="UP000664132">
    <property type="component" value="Unassembled WGS sequence"/>
</dbReference>
<dbReference type="OrthoDB" id="4158087at2759"/>
<dbReference type="PANTHER" id="PTHR47657">
    <property type="entry name" value="STEROL REGULATORY ELEMENT-BINDING PROTEIN ECM22"/>
    <property type="match status" value="1"/>
</dbReference>